<evidence type="ECO:0000313" key="2">
    <source>
        <dbReference type="EMBL" id="SVB65662.1"/>
    </source>
</evidence>
<feature type="non-terminal residue" evidence="2">
    <location>
        <position position="516"/>
    </location>
</feature>
<dbReference type="PANTHER" id="PTHR35580">
    <property type="entry name" value="CELL SURFACE GLYCOPROTEIN (S-LAYER PROTEIN)-LIKE PROTEIN"/>
    <property type="match status" value="1"/>
</dbReference>
<evidence type="ECO:0000256" key="1">
    <source>
        <dbReference type="SAM" id="MobiDB-lite"/>
    </source>
</evidence>
<dbReference type="SUPFAM" id="SSF141072">
    <property type="entry name" value="CalX-like"/>
    <property type="match status" value="1"/>
</dbReference>
<protein>
    <recommendedName>
        <fullName evidence="3">Bulb-type lectin domain-containing protein</fullName>
    </recommendedName>
</protein>
<feature type="region of interest" description="Disordered" evidence="1">
    <location>
        <begin position="481"/>
        <end position="500"/>
    </location>
</feature>
<name>A0A382FSS5_9ZZZZ</name>
<reference evidence="2" key="1">
    <citation type="submission" date="2018-05" db="EMBL/GenBank/DDBJ databases">
        <authorList>
            <person name="Lanie J.A."/>
            <person name="Ng W.-L."/>
            <person name="Kazmierczak K.M."/>
            <person name="Andrzejewski T.M."/>
            <person name="Davidsen T.M."/>
            <person name="Wayne K.J."/>
            <person name="Tettelin H."/>
            <person name="Glass J.I."/>
            <person name="Rusch D."/>
            <person name="Podicherti R."/>
            <person name="Tsui H.-C.T."/>
            <person name="Winkler M.E."/>
        </authorList>
    </citation>
    <scope>NUCLEOTIDE SEQUENCE</scope>
</reference>
<evidence type="ECO:0008006" key="3">
    <source>
        <dbReference type="Google" id="ProtNLM"/>
    </source>
</evidence>
<feature type="compositionally biased region" description="Low complexity" evidence="1">
    <location>
        <begin position="483"/>
        <end position="497"/>
    </location>
</feature>
<proteinExistence type="predicted"/>
<dbReference type="InterPro" id="IPR011042">
    <property type="entry name" value="6-blade_b-propeller_TolB-like"/>
</dbReference>
<gene>
    <name evidence="2" type="ORF">METZ01_LOCUS218516</name>
</gene>
<sequence length="516" mass="52574">NTDVYVVKLDSSGNLAWARQFGGTGSDEGFSVAVDGSGNVYLTGHFSDTVDFDPGGGTLNLTSAGNTDVYVVKLDSSGNLAWAKSFGGSSYEQSFSVAVDSSGNVHVTGKFNDTVDFDPGAGTLNLSTATDHADGFVSKLDSSGNLVWARIFGSTQRQTDWGNSVAVDSSGNVYTTGDFAGTVDFDPGEGTLNLSSTVRDAFVWKLDSSGNLVWARHFGGSPPGCCDFGSGSQWGASLAIDSSGNVYASGIFNGATDFDEPGSGTFILTPTVYDVYVAKLNSSGNLVWAKQFDGGSQGAVGRRSPAIAVDTSGNVYTTGYWSGTDDFDPGAGTLNLTADSNNSSNVFVVKLDSSGDLAAAAYPGMTLSKTSGSVSEAGGTDSFTVVLDAQPSSDVVLSVGSSDTGEATVAPAQLTFTASNWSTAQTITVAGVDDDLTDGNQTATVTVSVVDGSSADAFDPLADQTVAVTNADDDSFGLSVVQSDGSTGTTESGDTDSFTVTLNTQPASDVVLSVTS</sequence>
<feature type="non-terminal residue" evidence="2">
    <location>
        <position position="1"/>
    </location>
</feature>
<dbReference type="Gene3D" id="2.120.10.30">
    <property type="entry name" value="TolB, C-terminal domain"/>
    <property type="match status" value="1"/>
</dbReference>
<dbReference type="InterPro" id="IPR038081">
    <property type="entry name" value="CalX-like_sf"/>
</dbReference>
<dbReference type="SUPFAM" id="SSF101898">
    <property type="entry name" value="NHL repeat"/>
    <property type="match status" value="1"/>
</dbReference>
<accession>A0A382FSS5</accession>
<dbReference type="PANTHER" id="PTHR35580:SF1">
    <property type="entry name" value="PHYTASE-LIKE DOMAIN-CONTAINING PROTEIN"/>
    <property type="match status" value="1"/>
</dbReference>
<dbReference type="AlphaFoldDB" id="A0A382FSS5"/>
<dbReference type="Pfam" id="PF06739">
    <property type="entry name" value="SBBP"/>
    <property type="match status" value="2"/>
</dbReference>
<dbReference type="InterPro" id="IPR010620">
    <property type="entry name" value="SBBP_repeat"/>
</dbReference>
<dbReference type="EMBL" id="UINC01051469">
    <property type="protein sequence ID" value="SVB65662.1"/>
    <property type="molecule type" value="Genomic_DNA"/>
</dbReference>
<dbReference type="InterPro" id="IPR052918">
    <property type="entry name" value="Motility_Chemotaxis_Reg"/>
</dbReference>
<organism evidence="2">
    <name type="scientific">marine metagenome</name>
    <dbReference type="NCBI Taxonomy" id="408172"/>
    <lineage>
        <taxon>unclassified sequences</taxon>
        <taxon>metagenomes</taxon>
        <taxon>ecological metagenomes</taxon>
    </lineage>
</organism>